<evidence type="ECO:0000313" key="2">
    <source>
        <dbReference type="EMBL" id="PSR29428.1"/>
    </source>
</evidence>
<keyword evidence="1" id="KW-0812">Transmembrane</keyword>
<sequence length="72" mass="8289">MTFVGPSIFSPFSIGIAGLIMLAVLTFGIPALLMWVWNMTLPQLFGWPRLHYWQAFRLEVISALLFGTFRLW</sequence>
<organism evidence="2 3">
    <name type="scientific">Sulfobacillus thermosulfidooxidans</name>
    <dbReference type="NCBI Taxonomy" id="28034"/>
    <lineage>
        <taxon>Bacteria</taxon>
        <taxon>Bacillati</taxon>
        <taxon>Bacillota</taxon>
        <taxon>Clostridia</taxon>
        <taxon>Eubacteriales</taxon>
        <taxon>Clostridiales Family XVII. Incertae Sedis</taxon>
        <taxon>Sulfobacillus</taxon>
    </lineage>
</organism>
<comment type="caution">
    <text evidence="2">The sequence shown here is derived from an EMBL/GenBank/DDBJ whole genome shotgun (WGS) entry which is preliminary data.</text>
</comment>
<reference evidence="2 3" key="1">
    <citation type="journal article" date="2014" name="BMC Genomics">
        <title>Comparison of environmental and isolate Sulfobacillus genomes reveals diverse carbon, sulfur, nitrogen, and hydrogen metabolisms.</title>
        <authorList>
            <person name="Justice N.B."/>
            <person name="Norman A."/>
            <person name="Brown C.T."/>
            <person name="Singh A."/>
            <person name="Thomas B.C."/>
            <person name="Banfield J.F."/>
        </authorList>
    </citation>
    <scope>NUCLEOTIDE SEQUENCE [LARGE SCALE GENOMIC DNA]</scope>
    <source>
        <strain evidence="2">AMDSBA5</strain>
    </source>
</reference>
<keyword evidence="1" id="KW-1133">Transmembrane helix</keyword>
<proteinExistence type="predicted"/>
<keyword evidence="1" id="KW-0472">Membrane</keyword>
<name>A0A2T2X4R1_SULTH</name>
<evidence type="ECO:0000313" key="3">
    <source>
        <dbReference type="Proteomes" id="UP000242705"/>
    </source>
</evidence>
<dbReference type="EMBL" id="PXYX01000002">
    <property type="protein sequence ID" value="PSR29428.1"/>
    <property type="molecule type" value="Genomic_DNA"/>
</dbReference>
<gene>
    <name evidence="2" type="ORF">C7B47_01555</name>
</gene>
<dbReference type="Proteomes" id="UP000242705">
    <property type="component" value="Unassembled WGS sequence"/>
</dbReference>
<dbReference type="AlphaFoldDB" id="A0A2T2X4R1"/>
<evidence type="ECO:0000256" key="1">
    <source>
        <dbReference type="SAM" id="Phobius"/>
    </source>
</evidence>
<feature type="transmembrane region" description="Helical" evidence="1">
    <location>
        <begin position="12"/>
        <end position="38"/>
    </location>
</feature>
<protein>
    <submittedName>
        <fullName evidence="2">Uncharacterized protein</fullName>
    </submittedName>
</protein>
<accession>A0A2T2X4R1</accession>